<evidence type="ECO:0000259" key="2">
    <source>
        <dbReference type="Pfam" id="PF21806"/>
    </source>
</evidence>
<organism evidence="3 4">
    <name type="scientific">Paractinoplanes ovalisporus</name>
    <dbReference type="NCBI Taxonomy" id="2810368"/>
    <lineage>
        <taxon>Bacteria</taxon>
        <taxon>Bacillati</taxon>
        <taxon>Actinomycetota</taxon>
        <taxon>Actinomycetes</taxon>
        <taxon>Micromonosporales</taxon>
        <taxon>Micromonosporaceae</taxon>
        <taxon>Paractinoplanes</taxon>
    </lineage>
</organism>
<proteinExistence type="predicted"/>
<dbReference type="Pfam" id="PF21806">
    <property type="entry name" value="DUF6879"/>
    <property type="match status" value="1"/>
</dbReference>
<name>A0ABS2ATM7_9ACTN</name>
<evidence type="ECO:0000256" key="1">
    <source>
        <dbReference type="SAM" id="Phobius"/>
    </source>
</evidence>
<accession>A0ABS2ATM7</accession>
<keyword evidence="1" id="KW-0472">Membrane</keyword>
<feature type="transmembrane region" description="Helical" evidence="1">
    <location>
        <begin position="29"/>
        <end position="49"/>
    </location>
</feature>
<dbReference type="Proteomes" id="UP000632138">
    <property type="component" value="Unassembled WGS sequence"/>
</dbReference>
<keyword evidence="1" id="KW-0812">Transmembrane</keyword>
<keyword evidence="1" id="KW-1133">Transmembrane helix</keyword>
<comment type="caution">
    <text evidence="3">The sequence shown here is derived from an EMBL/GenBank/DDBJ whole genome shotgun (WGS) entry which is preliminary data.</text>
</comment>
<evidence type="ECO:0000313" key="3">
    <source>
        <dbReference type="EMBL" id="MBM2623073.1"/>
    </source>
</evidence>
<sequence length="308" mass="34511">MQILIKTVLTGIAGALTWFLVNLTDQPAIWQITMAVFVAGVVLVVQFLIEAAEQSRRLVSAVRDTSADQVRTVRTINAAATHLADAAGNGGQENIVRLVGAAGRMDSKQDLQLRFAEHQVAGLVTLLEGLHAGRAEHEGENPDWLLGLTDTAAISIDATSITSFDRHRGFVDEGEFWVSDLGLRYLDRQRKAIERNVRIRRLFLLTEDATDVDQLEKLLEPHQKINVETRILRPDDIDFLHQHDLEDFILFDQKISYEFHTARALKKDVTPLIASVALVVDPRLVARRRERFEELWSAAADPDEPNVA</sequence>
<dbReference type="RefSeq" id="WP_203383423.1">
    <property type="nucleotide sequence ID" value="NZ_JAENHP010000031.1"/>
</dbReference>
<keyword evidence="4" id="KW-1185">Reference proteome</keyword>
<feature type="transmembrane region" description="Helical" evidence="1">
    <location>
        <begin position="7"/>
        <end position="23"/>
    </location>
</feature>
<evidence type="ECO:0000313" key="4">
    <source>
        <dbReference type="Proteomes" id="UP000632138"/>
    </source>
</evidence>
<gene>
    <name evidence="3" type="ORF">JIG36_46995</name>
</gene>
<protein>
    <recommendedName>
        <fullName evidence="2">DUF6879 domain-containing protein</fullName>
    </recommendedName>
</protein>
<dbReference type="EMBL" id="JAENHP010000031">
    <property type="protein sequence ID" value="MBM2623073.1"/>
    <property type="molecule type" value="Genomic_DNA"/>
</dbReference>
<reference evidence="3 4" key="1">
    <citation type="submission" date="2021-01" db="EMBL/GenBank/DDBJ databases">
        <title>Actinoplanes sp. nov. LDG1-06 isolated from lichen.</title>
        <authorList>
            <person name="Saeng-In P."/>
            <person name="Phongsopitanun W."/>
            <person name="Kanchanasin P."/>
            <person name="Yuki M."/>
            <person name="Kudo T."/>
            <person name="Ohkuma M."/>
            <person name="Tanasupawat S."/>
        </authorList>
    </citation>
    <scope>NUCLEOTIDE SEQUENCE [LARGE SCALE GENOMIC DNA]</scope>
    <source>
        <strain evidence="3 4">LDG1-06</strain>
    </source>
</reference>
<dbReference type="InterPro" id="IPR049244">
    <property type="entry name" value="DUF6879"/>
</dbReference>
<feature type="domain" description="DUF6879" evidence="2">
    <location>
        <begin position="185"/>
        <end position="301"/>
    </location>
</feature>